<evidence type="ECO:0000313" key="2">
    <source>
        <dbReference type="Proteomes" id="UP001318860"/>
    </source>
</evidence>
<protein>
    <submittedName>
        <fullName evidence="1">Uncharacterized protein</fullName>
    </submittedName>
</protein>
<reference evidence="1 2" key="1">
    <citation type="journal article" date="2021" name="Comput. Struct. Biotechnol. J.">
        <title>De novo genome assembly of the potent medicinal plant Rehmannia glutinosa using nanopore technology.</title>
        <authorList>
            <person name="Ma L."/>
            <person name="Dong C."/>
            <person name="Song C."/>
            <person name="Wang X."/>
            <person name="Zheng X."/>
            <person name="Niu Y."/>
            <person name="Chen S."/>
            <person name="Feng W."/>
        </authorList>
    </citation>
    <scope>NUCLEOTIDE SEQUENCE [LARGE SCALE GENOMIC DNA]</scope>
    <source>
        <strain evidence="1">DH-2019</strain>
    </source>
</reference>
<sequence length="90" mass="10329">MEGVFKNSENGLLEFFKREMGFCSPRIFSRRVSSSEVRLSQLLDNGSVETKRLSKHQGRVHSLLSNRESPYVFFIVAGRMDLSNTWLSIS</sequence>
<comment type="caution">
    <text evidence="1">The sequence shown here is derived from an EMBL/GenBank/DDBJ whole genome shotgun (WGS) entry which is preliminary data.</text>
</comment>
<dbReference type="EMBL" id="JABTTQ020000028">
    <property type="protein sequence ID" value="KAK6141948.1"/>
    <property type="molecule type" value="Genomic_DNA"/>
</dbReference>
<accession>A0ABR0W5A3</accession>
<evidence type="ECO:0000313" key="1">
    <source>
        <dbReference type="EMBL" id="KAK6141948.1"/>
    </source>
</evidence>
<gene>
    <name evidence="1" type="ORF">DH2020_024298</name>
</gene>
<name>A0ABR0W5A3_REHGL</name>
<keyword evidence="2" id="KW-1185">Reference proteome</keyword>
<dbReference type="Proteomes" id="UP001318860">
    <property type="component" value="Unassembled WGS sequence"/>
</dbReference>
<organism evidence="1 2">
    <name type="scientific">Rehmannia glutinosa</name>
    <name type="common">Chinese foxglove</name>
    <dbReference type="NCBI Taxonomy" id="99300"/>
    <lineage>
        <taxon>Eukaryota</taxon>
        <taxon>Viridiplantae</taxon>
        <taxon>Streptophyta</taxon>
        <taxon>Embryophyta</taxon>
        <taxon>Tracheophyta</taxon>
        <taxon>Spermatophyta</taxon>
        <taxon>Magnoliopsida</taxon>
        <taxon>eudicotyledons</taxon>
        <taxon>Gunneridae</taxon>
        <taxon>Pentapetalae</taxon>
        <taxon>asterids</taxon>
        <taxon>lamiids</taxon>
        <taxon>Lamiales</taxon>
        <taxon>Orobanchaceae</taxon>
        <taxon>Rehmannieae</taxon>
        <taxon>Rehmannia</taxon>
    </lineage>
</organism>
<proteinExistence type="predicted"/>